<accession>A0AAQ3P2M4</accession>
<evidence type="ECO:0000313" key="1">
    <source>
        <dbReference type="EMBL" id="WVZ19750.1"/>
    </source>
</evidence>
<name>A0AAQ3P2M4_VIGMU</name>
<sequence length="613" mass="69486">MGRETEILSRLAANHLHLAQFEPLRGVLLALRARNRDLARDILQTIVSRSGRVPNVAWSSSCSSPALLTFLSTQELLQLDNPSSAWNFDSETLRLRAEFLLLVQDLIDLLPEGDGELGNCRGVLDKLLELGAKWLRVDGDGEIDGSVSVTVIEEGELVSMRKLILDHERVFDSLCGNIHRQIRHWECEDSGEGSGGLEEEDAKVLRGIQRTVQVVHLNAMRDSLESGDAEGAVSHIRYLHFDYGVEEQSEYRIVLKDLLKVVLSKSEKFGDSWLIMRNQLLHIYSEAISSNCSDIVQMLQGFFLFFHETNLEELIPEHSSSSLSHYYGVYGIHDELLSEEIEIDRVQTENFIPHPLVRLQKYLEEVKSGKNSDDKTLPLNDVIRHCKTSMYHYARVSGLHVLECIMDTSLSSVKREQLDEASNVLQLFPLLQPLVAAMGWDLLAGKIAARRKLMQLLWTSKSQVIRLEESSLYGNKSDEMSCVEHLCDTLCYQLDLASFVACVNSGQSWNSEFSLMLSGKEQVEFRDEDAYSDPFVENFVLERLSVQSPLRVLFDVVPGIKFQEAIELISMQPISSNIEANKRQGKIEKTKWRKKKEHVVADLKAREVRKSGN</sequence>
<organism evidence="1 2">
    <name type="scientific">Vigna mungo</name>
    <name type="common">Black gram</name>
    <name type="synonym">Phaseolus mungo</name>
    <dbReference type="NCBI Taxonomy" id="3915"/>
    <lineage>
        <taxon>Eukaryota</taxon>
        <taxon>Viridiplantae</taxon>
        <taxon>Streptophyta</taxon>
        <taxon>Embryophyta</taxon>
        <taxon>Tracheophyta</taxon>
        <taxon>Spermatophyta</taxon>
        <taxon>Magnoliopsida</taxon>
        <taxon>eudicotyledons</taxon>
        <taxon>Gunneridae</taxon>
        <taxon>Pentapetalae</taxon>
        <taxon>rosids</taxon>
        <taxon>fabids</taxon>
        <taxon>Fabales</taxon>
        <taxon>Fabaceae</taxon>
        <taxon>Papilionoideae</taxon>
        <taxon>50 kb inversion clade</taxon>
        <taxon>NPAAA clade</taxon>
        <taxon>indigoferoid/millettioid clade</taxon>
        <taxon>Phaseoleae</taxon>
        <taxon>Vigna</taxon>
    </lineage>
</organism>
<dbReference type="PANTHER" id="PTHR35478:SF1">
    <property type="entry name" value="ZINC FINGER FYVE DOMAIN-CONTAINING PROTEIN 26"/>
    <property type="match status" value="1"/>
</dbReference>
<evidence type="ECO:0000313" key="2">
    <source>
        <dbReference type="Proteomes" id="UP001374535"/>
    </source>
</evidence>
<dbReference type="PANTHER" id="PTHR35478">
    <property type="entry name" value="ZINC FINGER FYVE DOMAIN PROTEIN"/>
    <property type="match status" value="1"/>
</dbReference>
<protein>
    <submittedName>
        <fullName evidence="1">Uncharacterized protein</fullName>
    </submittedName>
</protein>
<dbReference type="EMBL" id="CP144699">
    <property type="protein sequence ID" value="WVZ19750.1"/>
    <property type="molecule type" value="Genomic_DNA"/>
</dbReference>
<gene>
    <name evidence="1" type="ORF">V8G54_007072</name>
</gene>
<dbReference type="AlphaFoldDB" id="A0AAQ3P2M4"/>
<proteinExistence type="predicted"/>
<reference evidence="1 2" key="1">
    <citation type="journal article" date="2023" name="Life. Sci Alliance">
        <title>Evolutionary insights into 3D genome organization and epigenetic landscape of Vigna mungo.</title>
        <authorList>
            <person name="Junaid A."/>
            <person name="Singh B."/>
            <person name="Bhatia S."/>
        </authorList>
    </citation>
    <scope>NUCLEOTIDE SEQUENCE [LARGE SCALE GENOMIC DNA]</scope>
    <source>
        <strain evidence="1">Urdbean</strain>
    </source>
</reference>
<keyword evidence="2" id="KW-1185">Reference proteome</keyword>
<dbReference type="Proteomes" id="UP001374535">
    <property type="component" value="Chromosome 2"/>
</dbReference>